<evidence type="ECO:0000313" key="1">
    <source>
        <dbReference type="EMBL" id="KAK1440761.1"/>
    </source>
</evidence>
<accession>A0AAD8PCC3</accession>
<dbReference type="EMBL" id="JAUHHV010000001">
    <property type="protein sequence ID" value="KAK1440761.1"/>
    <property type="molecule type" value="Genomic_DNA"/>
</dbReference>
<name>A0AAD8PCC3_TARER</name>
<organism evidence="1 2">
    <name type="scientific">Tagetes erecta</name>
    <name type="common">African marigold</name>
    <dbReference type="NCBI Taxonomy" id="13708"/>
    <lineage>
        <taxon>Eukaryota</taxon>
        <taxon>Viridiplantae</taxon>
        <taxon>Streptophyta</taxon>
        <taxon>Embryophyta</taxon>
        <taxon>Tracheophyta</taxon>
        <taxon>Spermatophyta</taxon>
        <taxon>Magnoliopsida</taxon>
        <taxon>eudicotyledons</taxon>
        <taxon>Gunneridae</taxon>
        <taxon>Pentapetalae</taxon>
        <taxon>asterids</taxon>
        <taxon>campanulids</taxon>
        <taxon>Asterales</taxon>
        <taxon>Asteraceae</taxon>
        <taxon>Asteroideae</taxon>
        <taxon>Heliantheae alliance</taxon>
        <taxon>Tageteae</taxon>
        <taxon>Tagetes</taxon>
    </lineage>
</organism>
<comment type="caution">
    <text evidence="1">The sequence shown here is derived from an EMBL/GenBank/DDBJ whole genome shotgun (WGS) entry which is preliminary data.</text>
</comment>
<reference evidence="1" key="1">
    <citation type="journal article" date="2023" name="bioRxiv">
        <title>Improved chromosome-level genome assembly for marigold (Tagetes erecta).</title>
        <authorList>
            <person name="Jiang F."/>
            <person name="Yuan L."/>
            <person name="Wang S."/>
            <person name="Wang H."/>
            <person name="Xu D."/>
            <person name="Wang A."/>
            <person name="Fan W."/>
        </authorList>
    </citation>
    <scope>NUCLEOTIDE SEQUENCE</scope>
    <source>
        <strain evidence="1">WSJ</strain>
        <tissue evidence="1">Leaf</tissue>
    </source>
</reference>
<gene>
    <name evidence="1" type="ORF">QVD17_06592</name>
</gene>
<dbReference type="Proteomes" id="UP001229421">
    <property type="component" value="Unassembled WGS sequence"/>
</dbReference>
<protein>
    <submittedName>
        <fullName evidence="1">Uncharacterized protein</fullName>
    </submittedName>
</protein>
<proteinExistence type="predicted"/>
<dbReference type="AlphaFoldDB" id="A0AAD8PCC3"/>
<evidence type="ECO:0000313" key="2">
    <source>
        <dbReference type="Proteomes" id="UP001229421"/>
    </source>
</evidence>
<keyword evidence="2" id="KW-1185">Reference proteome</keyword>
<sequence>MKLLDFMMLERKRTVEEDDDNGHEILNMGCGDSYDGGYGHRFLAGRERWSGEVGDLVVVSIVNGGRWF</sequence>